<dbReference type="AlphaFoldDB" id="A0A3M6YC41"/>
<dbReference type="Pfam" id="PF12937">
    <property type="entry name" value="F-box-like"/>
    <property type="match status" value="1"/>
</dbReference>
<comment type="caution">
    <text evidence="2">The sequence shown here is derived from an EMBL/GenBank/DDBJ whole genome shotgun (WGS) entry which is preliminary data.</text>
</comment>
<proteinExistence type="predicted"/>
<sequence length="472" mass="54239">MSAHSSVDSLPTEIAVDIFSYLSAKQVQRSRRVSRHFLEMIDDPRNRANIAQSIERRALFHLQNLVDSTYNFTGVPFPDALSSWLATRGVPRTPQDRLIDLWTFAEIWLSQHPPLPDETGRQDRWMLLYGTRKAASALLGVHLRLHFPEVYDKSEFEGRYGGWRDEQNLFWIYLDGFGPQVKRAYGWNDEMVSEWWQQLNSTQCDSGILINARPWPRRHELHETCDASCGKAMWMVSSIAISPRTNMGVQPLCENCMLSEMLGLPVVPRRIGWFAESEWTWKKIGQLARDGIELPPSLVKAAILEDLAVPRDEPGPTTLDRVRSQYVPRKGVSHSRLRKFDVLEEAAIRDNGREYPDQPFLIVAVGSCIPKMELQELIQNHLIDRTLLFENLGVAKNILKQKIFRQRREVSSIKIALLVMFEAFRKGGSVPYPRVKAFLSWQEDQDPAVLDPCLQSFNEIDFRAVKDDSPSH</sequence>
<dbReference type="VEuPathDB" id="FungiDB:BTJ68_09958"/>
<dbReference type="SMART" id="SM00256">
    <property type="entry name" value="FBOX"/>
    <property type="match status" value="1"/>
</dbReference>
<evidence type="ECO:0000313" key="3">
    <source>
        <dbReference type="Proteomes" id="UP000276864"/>
    </source>
</evidence>
<dbReference type="Gene3D" id="1.20.1280.50">
    <property type="match status" value="1"/>
</dbReference>
<dbReference type="SUPFAM" id="SSF81383">
    <property type="entry name" value="F-box domain"/>
    <property type="match status" value="1"/>
</dbReference>
<dbReference type="InterPro" id="IPR001810">
    <property type="entry name" value="F-box_dom"/>
</dbReference>
<name>A0A3M6YC41_HORWE</name>
<protein>
    <recommendedName>
        <fullName evidence="1">F-box domain-containing protein</fullName>
    </recommendedName>
</protein>
<dbReference type="EMBL" id="QWIM01003491">
    <property type="protein sequence ID" value="RMY00351.1"/>
    <property type="molecule type" value="Genomic_DNA"/>
</dbReference>
<feature type="domain" description="F-box" evidence="1">
    <location>
        <begin position="4"/>
        <end position="54"/>
    </location>
</feature>
<evidence type="ECO:0000259" key="1">
    <source>
        <dbReference type="PROSITE" id="PS50181"/>
    </source>
</evidence>
<dbReference type="InterPro" id="IPR036047">
    <property type="entry name" value="F-box-like_dom_sf"/>
</dbReference>
<reference evidence="2 3" key="1">
    <citation type="journal article" date="2018" name="BMC Genomics">
        <title>Genomic evidence for intraspecific hybridization in a clonal and extremely halotolerant yeast.</title>
        <authorList>
            <person name="Gostincar C."/>
            <person name="Stajich J.E."/>
            <person name="Zupancic J."/>
            <person name="Zalar P."/>
            <person name="Gunde-Cimerman N."/>
        </authorList>
    </citation>
    <scope>NUCLEOTIDE SEQUENCE [LARGE SCALE GENOMIC DNA]</scope>
    <source>
        <strain evidence="2 3">EXF-6651</strain>
    </source>
</reference>
<organism evidence="2 3">
    <name type="scientific">Hortaea werneckii</name>
    <name type="common">Black yeast</name>
    <name type="synonym">Cladosporium werneckii</name>
    <dbReference type="NCBI Taxonomy" id="91943"/>
    <lineage>
        <taxon>Eukaryota</taxon>
        <taxon>Fungi</taxon>
        <taxon>Dikarya</taxon>
        <taxon>Ascomycota</taxon>
        <taxon>Pezizomycotina</taxon>
        <taxon>Dothideomycetes</taxon>
        <taxon>Dothideomycetidae</taxon>
        <taxon>Mycosphaerellales</taxon>
        <taxon>Teratosphaeriaceae</taxon>
        <taxon>Hortaea</taxon>
    </lineage>
</organism>
<dbReference type="Proteomes" id="UP000276864">
    <property type="component" value="Unassembled WGS sequence"/>
</dbReference>
<accession>A0A3M6YC41</accession>
<evidence type="ECO:0000313" key="2">
    <source>
        <dbReference type="EMBL" id="RMY00351.1"/>
    </source>
</evidence>
<dbReference type="PROSITE" id="PS50181">
    <property type="entry name" value="FBOX"/>
    <property type="match status" value="1"/>
</dbReference>
<gene>
    <name evidence="2" type="ORF">D0866_15943</name>
</gene>